<feature type="transmembrane region" description="Helical" evidence="1">
    <location>
        <begin position="130"/>
        <end position="150"/>
    </location>
</feature>
<dbReference type="STRING" id="1423727.FC34_GL001733"/>
<feature type="transmembrane region" description="Helical" evidence="1">
    <location>
        <begin position="185"/>
        <end position="203"/>
    </location>
</feature>
<dbReference type="RefSeq" id="WP_057895014.1">
    <property type="nucleotide sequence ID" value="NZ_AYZQ01000005.1"/>
</dbReference>
<accession>A0A0R2AW96</accession>
<sequence length="221" mass="25011">MTKKFDWLYWLNIVGMVLYLVVFGALTLMGRPYYPGQTQLLGQVAAGLLLVSLPYIIGHFGHFEFPRLLVALYEIFILLSILLGTGMQFYGIPYWDKFEHLFSAAMLAGLGLAIFSALTPKERLPKVNPLLLALFAVAFGTMIGVLWEFYEFTGDGLLGLNMQRYMSGHTLLQGRAALMDTMGDLAMDFLGSLLLAIAAYFGIRRDWHWLDKFMFKKIQKS</sequence>
<keyword evidence="1" id="KW-1133">Transmembrane helix</keyword>
<evidence type="ECO:0000313" key="2">
    <source>
        <dbReference type="EMBL" id="KRM71255.1"/>
    </source>
</evidence>
<feature type="transmembrane region" description="Helical" evidence="1">
    <location>
        <begin position="98"/>
        <end position="118"/>
    </location>
</feature>
<organism evidence="2 3">
    <name type="scientific">Lacticaseibacillus brantae DSM 23927</name>
    <dbReference type="NCBI Taxonomy" id="1423727"/>
    <lineage>
        <taxon>Bacteria</taxon>
        <taxon>Bacillati</taxon>
        <taxon>Bacillota</taxon>
        <taxon>Bacilli</taxon>
        <taxon>Lactobacillales</taxon>
        <taxon>Lactobacillaceae</taxon>
        <taxon>Lacticaseibacillus</taxon>
    </lineage>
</organism>
<feature type="transmembrane region" description="Helical" evidence="1">
    <location>
        <begin position="7"/>
        <end position="28"/>
    </location>
</feature>
<evidence type="ECO:0000256" key="1">
    <source>
        <dbReference type="SAM" id="Phobius"/>
    </source>
</evidence>
<proteinExistence type="predicted"/>
<dbReference type="OrthoDB" id="4966203at2"/>
<name>A0A0R2AW96_9LACO</name>
<feature type="transmembrane region" description="Helical" evidence="1">
    <location>
        <begin position="70"/>
        <end position="92"/>
    </location>
</feature>
<feature type="transmembrane region" description="Helical" evidence="1">
    <location>
        <begin position="40"/>
        <end position="58"/>
    </location>
</feature>
<dbReference type="AlphaFoldDB" id="A0A0R2AW96"/>
<keyword evidence="3" id="KW-1185">Reference proteome</keyword>
<keyword evidence="1" id="KW-0812">Transmembrane</keyword>
<dbReference type="InterPro" id="IPR014509">
    <property type="entry name" value="YjdF-like"/>
</dbReference>
<dbReference type="EMBL" id="AYZQ01000005">
    <property type="protein sequence ID" value="KRM71255.1"/>
    <property type="molecule type" value="Genomic_DNA"/>
</dbReference>
<comment type="caution">
    <text evidence="2">The sequence shown here is derived from an EMBL/GenBank/DDBJ whole genome shotgun (WGS) entry which is preliminary data.</text>
</comment>
<dbReference type="Pfam" id="PF09997">
    <property type="entry name" value="DUF2238"/>
    <property type="match status" value="1"/>
</dbReference>
<reference evidence="2 3" key="1">
    <citation type="journal article" date="2015" name="Genome Announc.">
        <title>Expanding the biotechnology potential of lactobacilli through comparative genomics of 213 strains and associated genera.</title>
        <authorList>
            <person name="Sun Z."/>
            <person name="Harris H.M."/>
            <person name="McCann A."/>
            <person name="Guo C."/>
            <person name="Argimon S."/>
            <person name="Zhang W."/>
            <person name="Yang X."/>
            <person name="Jeffery I.B."/>
            <person name="Cooney J.C."/>
            <person name="Kagawa T.F."/>
            <person name="Liu W."/>
            <person name="Song Y."/>
            <person name="Salvetti E."/>
            <person name="Wrobel A."/>
            <person name="Rasinkangas P."/>
            <person name="Parkhill J."/>
            <person name="Rea M.C."/>
            <person name="O'Sullivan O."/>
            <person name="Ritari J."/>
            <person name="Douillard F.P."/>
            <person name="Paul Ross R."/>
            <person name="Yang R."/>
            <person name="Briner A.E."/>
            <person name="Felis G.E."/>
            <person name="de Vos W.M."/>
            <person name="Barrangou R."/>
            <person name="Klaenhammer T.R."/>
            <person name="Caufield P.W."/>
            <person name="Cui Y."/>
            <person name="Zhang H."/>
            <person name="O'Toole P.W."/>
        </authorList>
    </citation>
    <scope>NUCLEOTIDE SEQUENCE [LARGE SCALE GENOMIC DNA]</scope>
    <source>
        <strain evidence="2 3">DSM 23927</strain>
    </source>
</reference>
<dbReference type="Proteomes" id="UP000051672">
    <property type="component" value="Unassembled WGS sequence"/>
</dbReference>
<keyword evidence="1" id="KW-0472">Membrane</keyword>
<dbReference type="PATRIC" id="fig|1423727.3.peg.1757"/>
<gene>
    <name evidence="2" type="ORF">FC34_GL001733</name>
</gene>
<protein>
    <submittedName>
        <fullName evidence="2">Uncharacterized protein</fullName>
    </submittedName>
</protein>
<evidence type="ECO:0000313" key="3">
    <source>
        <dbReference type="Proteomes" id="UP000051672"/>
    </source>
</evidence>